<sequence length="240" mass="24607">MKFFTYALALASTAQLAASQTTTDTATTTAPPASAQQQTSSGECKLQFTSPCDSTSKCGDLNGFNMTCIKSGSNQRCGCAGGDSKCQTPAPKDGVAYQFDLCTDQIRCVAGSGFTNLDADQLKIKTCAEPLYCVQEQNPNAAAVLKSICHTCGSCKTQNVKNTQDPSETRFDCAKICPTPPPTPAPTTGPPTEAPVTRAPKGTDPATVTTVAPAAGGAKSTAGSFVVGVASFVLLALVSI</sequence>
<keyword evidence="2" id="KW-0732">Signal</keyword>
<name>A0A485KDA1_9STRA</name>
<evidence type="ECO:0000313" key="3">
    <source>
        <dbReference type="EMBL" id="KAF0716765.1"/>
    </source>
</evidence>
<keyword evidence="5" id="KW-1185">Reference proteome</keyword>
<dbReference type="AlphaFoldDB" id="A0A485KDA1"/>
<gene>
    <name evidence="4" type="primary">Aste57867_2673</name>
    <name evidence="3" type="ORF">As57867_002666</name>
    <name evidence="4" type="ORF">ASTE57867_2673</name>
</gene>
<evidence type="ECO:0000313" key="5">
    <source>
        <dbReference type="Proteomes" id="UP000332933"/>
    </source>
</evidence>
<evidence type="ECO:0000256" key="1">
    <source>
        <dbReference type="SAM" id="MobiDB-lite"/>
    </source>
</evidence>
<protein>
    <submittedName>
        <fullName evidence="4">Aste57867_2673 protein</fullName>
    </submittedName>
</protein>
<feature type="compositionally biased region" description="Pro residues" evidence="1">
    <location>
        <begin position="182"/>
        <end position="193"/>
    </location>
</feature>
<dbReference type="Proteomes" id="UP000332933">
    <property type="component" value="Unassembled WGS sequence"/>
</dbReference>
<feature type="chain" id="PRO_5036116001" evidence="2">
    <location>
        <begin position="20"/>
        <end position="240"/>
    </location>
</feature>
<reference evidence="3" key="2">
    <citation type="submission" date="2019-06" db="EMBL/GenBank/DDBJ databases">
        <title>Genomics analysis of Aphanomyces spp. identifies a new class of oomycete effector associated with host adaptation.</title>
        <authorList>
            <person name="Gaulin E."/>
        </authorList>
    </citation>
    <scope>NUCLEOTIDE SEQUENCE</scope>
    <source>
        <strain evidence="3">CBS 578.67</strain>
    </source>
</reference>
<dbReference type="EMBL" id="VJMH01000354">
    <property type="protein sequence ID" value="KAF0716765.1"/>
    <property type="molecule type" value="Genomic_DNA"/>
</dbReference>
<reference evidence="4 5" key="1">
    <citation type="submission" date="2019-03" db="EMBL/GenBank/DDBJ databases">
        <authorList>
            <person name="Gaulin E."/>
            <person name="Dumas B."/>
        </authorList>
    </citation>
    <scope>NUCLEOTIDE SEQUENCE [LARGE SCALE GENOMIC DNA]</scope>
    <source>
        <strain evidence="4">CBS 568.67</strain>
    </source>
</reference>
<evidence type="ECO:0000313" key="4">
    <source>
        <dbReference type="EMBL" id="VFT79867.1"/>
    </source>
</evidence>
<dbReference type="EMBL" id="CAADRA010000354">
    <property type="protein sequence ID" value="VFT79867.1"/>
    <property type="molecule type" value="Genomic_DNA"/>
</dbReference>
<proteinExistence type="predicted"/>
<organism evidence="4 5">
    <name type="scientific">Aphanomyces stellatus</name>
    <dbReference type="NCBI Taxonomy" id="120398"/>
    <lineage>
        <taxon>Eukaryota</taxon>
        <taxon>Sar</taxon>
        <taxon>Stramenopiles</taxon>
        <taxon>Oomycota</taxon>
        <taxon>Saprolegniomycetes</taxon>
        <taxon>Saprolegniales</taxon>
        <taxon>Verrucalvaceae</taxon>
        <taxon>Aphanomyces</taxon>
    </lineage>
</organism>
<evidence type="ECO:0000256" key="2">
    <source>
        <dbReference type="SAM" id="SignalP"/>
    </source>
</evidence>
<feature type="region of interest" description="Disordered" evidence="1">
    <location>
        <begin position="182"/>
        <end position="205"/>
    </location>
</feature>
<dbReference type="OrthoDB" id="156944at2759"/>
<feature type="signal peptide" evidence="2">
    <location>
        <begin position="1"/>
        <end position="19"/>
    </location>
</feature>
<accession>A0A485KDA1</accession>